<proteinExistence type="predicted"/>
<name>A0A1E3Q131_LIPST</name>
<dbReference type="PANTHER" id="PTHR14614">
    <property type="entry name" value="HEPATOCELLULAR CARCINOMA-ASSOCIATED ANTIGEN"/>
    <property type="match status" value="1"/>
</dbReference>
<dbReference type="PANTHER" id="PTHR14614:SF132">
    <property type="entry name" value="PROTEIN-LYSINE METHYLTRANSFERASE C42C1.13"/>
    <property type="match status" value="1"/>
</dbReference>
<evidence type="ECO:0008006" key="3">
    <source>
        <dbReference type="Google" id="ProtNLM"/>
    </source>
</evidence>
<dbReference type="AlphaFoldDB" id="A0A1E3Q131"/>
<evidence type="ECO:0000313" key="2">
    <source>
        <dbReference type="Proteomes" id="UP000094385"/>
    </source>
</evidence>
<dbReference type="OrthoDB" id="194386at2759"/>
<dbReference type="EMBL" id="KV454298">
    <property type="protein sequence ID" value="ODQ71258.1"/>
    <property type="molecule type" value="Genomic_DNA"/>
</dbReference>
<protein>
    <recommendedName>
        <fullName evidence="3">Methyltransferase small domain-containing protein</fullName>
    </recommendedName>
</protein>
<dbReference type="GO" id="GO:0005829">
    <property type="term" value="C:cytosol"/>
    <property type="evidence" value="ECO:0007669"/>
    <property type="project" value="TreeGrafter"/>
</dbReference>
<dbReference type="STRING" id="675824.A0A1E3Q131"/>
<dbReference type="SUPFAM" id="SSF53335">
    <property type="entry name" value="S-adenosyl-L-methionine-dependent methyltransferases"/>
    <property type="match status" value="1"/>
</dbReference>
<dbReference type="Proteomes" id="UP000094385">
    <property type="component" value="Unassembled WGS sequence"/>
</dbReference>
<gene>
    <name evidence="1" type="ORF">LIPSTDRAFT_5272</name>
</gene>
<sequence>MYHVRFLKVPYSKCLQYSPKCDLSKKSSTKLYSGKSVRKTVDRLQASSASTLTVSSVVTLTTDLGDCFFYGNATLSVSLVASGRSSSKVTNVAHTKVQWTTGMRALPIELDVSIKQLDRIMKNGGVDIRFHMRVSMSTDSEYKDENEMYVDSNGDSLTAFLPVTSLGFWFSGAEDPSARKNAIQRNIQYDNDNHRYVSRDIPIGPTSLKLLEETGESVARHLWDSAILLGKFLTLSNQNSDIFLEHLKGSSKSMNILELGCGCGIVGLTLSRVFPQSRVVLTDLDSARNVCERNIALNCTRSSSRTSGKIEFSSFDWESCNNTMEENAKVYDAEWDVVVSCDCTYNADSFDILTDVLLKVVSRRTKLLLVHKERHGSEARVFELLKEKNNLQFRWRQQLEPAAARSRADILVQAGL</sequence>
<organism evidence="1 2">
    <name type="scientific">Lipomyces starkeyi NRRL Y-11557</name>
    <dbReference type="NCBI Taxonomy" id="675824"/>
    <lineage>
        <taxon>Eukaryota</taxon>
        <taxon>Fungi</taxon>
        <taxon>Dikarya</taxon>
        <taxon>Ascomycota</taxon>
        <taxon>Saccharomycotina</taxon>
        <taxon>Lipomycetes</taxon>
        <taxon>Lipomycetales</taxon>
        <taxon>Lipomycetaceae</taxon>
        <taxon>Lipomyces</taxon>
    </lineage>
</organism>
<dbReference type="GO" id="GO:0008757">
    <property type="term" value="F:S-adenosylmethionine-dependent methyltransferase activity"/>
    <property type="evidence" value="ECO:0007669"/>
    <property type="project" value="UniProtKB-ARBA"/>
</dbReference>
<evidence type="ECO:0000313" key="1">
    <source>
        <dbReference type="EMBL" id="ODQ71258.1"/>
    </source>
</evidence>
<dbReference type="CDD" id="cd02440">
    <property type="entry name" value="AdoMet_MTases"/>
    <property type="match status" value="1"/>
</dbReference>
<accession>A0A1E3Q131</accession>
<reference evidence="1 2" key="1">
    <citation type="journal article" date="2016" name="Proc. Natl. Acad. Sci. U.S.A.">
        <title>Comparative genomics of biotechnologically important yeasts.</title>
        <authorList>
            <person name="Riley R."/>
            <person name="Haridas S."/>
            <person name="Wolfe K.H."/>
            <person name="Lopes M.R."/>
            <person name="Hittinger C.T."/>
            <person name="Goeker M."/>
            <person name="Salamov A.A."/>
            <person name="Wisecaver J.H."/>
            <person name="Long T.M."/>
            <person name="Calvey C.H."/>
            <person name="Aerts A.L."/>
            <person name="Barry K.W."/>
            <person name="Choi C."/>
            <person name="Clum A."/>
            <person name="Coughlan A.Y."/>
            <person name="Deshpande S."/>
            <person name="Douglass A.P."/>
            <person name="Hanson S.J."/>
            <person name="Klenk H.-P."/>
            <person name="LaButti K.M."/>
            <person name="Lapidus A."/>
            <person name="Lindquist E.A."/>
            <person name="Lipzen A.M."/>
            <person name="Meier-Kolthoff J.P."/>
            <person name="Ohm R.A."/>
            <person name="Otillar R.P."/>
            <person name="Pangilinan J.L."/>
            <person name="Peng Y."/>
            <person name="Rokas A."/>
            <person name="Rosa C.A."/>
            <person name="Scheuner C."/>
            <person name="Sibirny A.A."/>
            <person name="Slot J.C."/>
            <person name="Stielow J.B."/>
            <person name="Sun H."/>
            <person name="Kurtzman C.P."/>
            <person name="Blackwell M."/>
            <person name="Grigoriev I.V."/>
            <person name="Jeffries T.W."/>
        </authorList>
    </citation>
    <scope>NUCLEOTIDE SEQUENCE [LARGE SCALE GENOMIC DNA]</scope>
    <source>
        <strain evidence="1 2">NRRL Y-11557</strain>
    </source>
</reference>
<dbReference type="Pfam" id="PF10294">
    <property type="entry name" value="Methyltransf_16"/>
    <property type="match status" value="1"/>
</dbReference>
<dbReference type="InterPro" id="IPR019410">
    <property type="entry name" value="Methyltransf_16"/>
</dbReference>
<dbReference type="Gene3D" id="3.40.50.150">
    <property type="entry name" value="Vaccinia Virus protein VP39"/>
    <property type="match status" value="1"/>
</dbReference>
<keyword evidence="2" id="KW-1185">Reference proteome</keyword>
<dbReference type="InterPro" id="IPR029063">
    <property type="entry name" value="SAM-dependent_MTases_sf"/>
</dbReference>